<feature type="compositionally biased region" description="Basic and acidic residues" evidence="1">
    <location>
        <begin position="16"/>
        <end position="27"/>
    </location>
</feature>
<accession>A0A5J4RAM8</accession>
<comment type="caution">
    <text evidence="2">The sequence shown here is derived from an EMBL/GenBank/DDBJ whole genome shotgun (WGS) entry which is preliminary data.</text>
</comment>
<reference evidence="2" key="1">
    <citation type="submission" date="2019-03" db="EMBL/GenBank/DDBJ databases">
        <title>Single cell metagenomics reveals metabolic interactions within the superorganism composed of flagellate Streblomastix strix and complex community of Bacteroidetes bacteria on its surface.</title>
        <authorList>
            <person name="Treitli S.C."/>
            <person name="Kolisko M."/>
            <person name="Husnik F."/>
            <person name="Keeling P."/>
            <person name="Hampl V."/>
        </authorList>
    </citation>
    <scope>NUCLEOTIDE SEQUENCE</scope>
    <source>
        <strain evidence="2">STM</strain>
    </source>
</reference>
<evidence type="ECO:0008006" key="3">
    <source>
        <dbReference type="Google" id="ProtNLM"/>
    </source>
</evidence>
<organism evidence="2">
    <name type="scientific">termite gut metagenome</name>
    <dbReference type="NCBI Taxonomy" id="433724"/>
    <lineage>
        <taxon>unclassified sequences</taxon>
        <taxon>metagenomes</taxon>
        <taxon>organismal metagenomes</taxon>
    </lineage>
</organism>
<feature type="region of interest" description="Disordered" evidence="1">
    <location>
        <begin position="16"/>
        <end position="35"/>
    </location>
</feature>
<gene>
    <name evidence="2" type="ORF">EZS27_020342</name>
</gene>
<evidence type="ECO:0000313" key="2">
    <source>
        <dbReference type="EMBL" id="KAA6331016.1"/>
    </source>
</evidence>
<protein>
    <recommendedName>
        <fullName evidence="3">Transposase IS200-like domain-containing protein</fullName>
    </recommendedName>
</protein>
<proteinExistence type="predicted"/>
<name>A0A5J4RAM8_9ZZZZ</name>
<feature type="non-terminal residue" evidence="2">
    <location>
        <position position="1"/>
    </location>
</feature>
<evidence type="ECO:0000256" key="1">
    <source>
        <dbReference type="SAM" id="MobiDB-lite"/>
    </source>
</evidence>
<dbReference type="EMBL" id="SNRY01001427">
    <property type="protein sequence ID" value="KAA6331016.1"/>
    <property type="molecule type" value="Genomic_DNA"/>
</dbReference>
<dbReference type="AlphaFoldDB" id="A0A5J4RAM8"/>
<sequence>NTVGLNEEMIRRYVHHQEEQDKKEENNGQHFSLFD</sequence>